<dbReference type="KEGG" id="gfl:GRFL_3161"/>
<evidence type="ECO:0000313" key="2">
    <source>
        <dbReference type="Proteomes" id="UP000186230"/>
    </source>
</evidence>
<protein>
    <submittedName>
        <fullName evidence="1">Uncharacterized protein</fullName>
    </submittedName>
</protein>
<dbReference type="AlphaFoldDB" id="A0A1L7I9V1"/>
<gene>
    <name evidence="1" type="ORF">GRFL_3161</name>
</gene>
<proteinExistence type="predicted"/>
<accession>A0A1L7I9V1</accession>
<dbReference type="EMBL" id="CP016359">
    <property type="protein sequence ID" value="APU69885.1"/>
    <property type="molecule type" value="Genomic_DNA"/>
</dbReference>
<organism evidence="1 2">
    <name type="scientific">Christiangramia flava JLT2011</name>
    <dbReference type="NCBI Taxonomy" id="1229726"/>
    <lineage>
        <taxon>Bacteria</taxon>
        <taxon>Pseudomonadati</taxon>
        <taxon>Bacteroidota</taxon>
        <taxon>Flavobacteriia</taxon>
        <taxon>Flavobacteriales</taxon>
        <taxon>Flavobacteriaceae</taxon>
        <taxon>Christiangramia</taxon>
    </lineage>
</organism>
<reference evidence="1 2" key="1">
    <citation type="submission" date="2016-07" db="EMBL/GenBank/DDBJ databases">
        <title>Multi-omics approach to identify versatile polysaccharide utilization systems of a marine flavobacterium Gramella flava.</title>
        <authorList>
            <person name="Tang K."/>
        </authorList>
    </citation>
    <scope>NUCLEOTIDE SEQUENCE [LARGE SCALE GENOMIC DNA]</scope>
    <source>
        <strain evidence="1 2">JLT2011</strain>
    </source>
</reference>
<dbReference type="Proteomes" id="UP000186230">
    <property type="component" value="Chromosome"/>
</dbReference>
<name>A0A1L7I9V1_9FLAO</name>
<sequence>MLSIRSKEILKMSDSLNFKMEKARKDPGFFCGFNVSVF</sequence>
<keyword evidence="2" id="KW-1185">Reference proteome</keyword>
<evidence type="ECO:0000313" key="1">
    <source>
        <dbReference type="EMBL" id="APU69885.1"/>
    </source>
</evidence>